<evidence type="ECO:0000256" key="5">
    <source>
        <dbReference type="ARBA" id="ARBA00023034"/>
    </source>
</evidence>
<evidence type="ECO:0000256" key="3">
    <source>
        <dbReference type="ARBA" id="ARBA00022676"/>
    </source>
</evidence>
<keyword evidence="4" id="KW-0735">Signal-anchor</keyword>
<dbReference type="PANTHER" id="PTHR11062:SF214">
    <property type="entry name" value="XYLOGLUCAN GALACTOSYLTRANSFERASE XLT2"/>
    <property type="match status" value="1"/>
</dbReference>
<gene>
    <name evidence="8" type="ORF">Taro_024703</name>
</gene>
<keyword evidence="9" id="KW-1185">Reference proteome</keyword>
<sequence length="559" mass="61493">MQPRSDPPPVDPVKKPKLLPPDDDFPELPHHHHRGGGGGGGSPTAAFHGLHHYLSARPRAWLVVSILAIQLLLLLSARSIPASSPSPRLGSRTSVAAPHNSHDSADVAVPPSLPAAATVTSSPAADETPADDEGACEYGRVYVYDLPAVFNKEFVDGCDDLNPWTSSCDALSNGGFGQPSADLAGVVPDALLPSWYGTDQFAAELIYHRRMLADRCRTLHPSAATAFYIPFYGGLAVGKYLWSENENYTARDRDRHARMLLRWIRDREPWRKSQGRDHFIVLGRITWDFRRSGDDDWGGSFLFMPGMEKVTRLLIERNPWDDRDVGVPYPTGFHPRSSADLRAWQDFVLHGPRSTLFCFAGAPRSRIKNDFRGVLLDQCRGSPRGQCRSLDCSGTRCSNRTGETLGLFLDSAFCLQPRGDSFTRRSTFDCMVAGAIPVFFWQRSAYAQYEWFLPADGGEYSVFIDRAAVRNGSVEVGKVLAGLGEERVRKMRETVVEMIPRLLYAQPGGVLGPGEDDAFDVALKGVLRRFQEEKESEGRSNEGYGEAAAGDGPEAAPVG</sequence>
<dbReference type="GO" id="GO:0009969">
    <property type="term" value="P:xyloglucan biosynthetic process"/>
    <property type="evidence" value="ECO:0007669"/>
    <property type="project" value="TreeGrafter"/>
</dbReference>
<organism evidence="8 9">
    <name type="scientific">Colocasia esculenta</name>
    <name type="common">Wild taro</name>
    <name type="synonym">Arum esculentum</name>
    <dbReference type="NCBI Taxonomy" id="4460"/>
    <lineage>
        <taxon>Eukaryota</taxon>
        <taxon>Viridiplantae</taxon>
        <taxon>Streptophyta</taxon>
        <taxon>Embryophyta</taxon>
        <taxon>Tracheophyta</taxon>
        <taxon>Spermatophyta</taxon>
        <taxon>Magnoliopsida</taxon>
        <taxon>Liliopsida</taxon>
        <taxon>Araceae</taxon>
        <taxon>Aroideae</taxon>
        <taxon>Colocasieae</taxon>
        <taxon>Colocasia</taxon>
    </lineage>
</organism>
<dbReference type="Proteomes" id="UP000652761">
    <property type="component" value="Unassembled WGS sequence"/>
</dbReference>
<comment type="subcellular location">
    <subcellularLocation>
        <location evidence="1">Golgi apparatus membrane</location>
        <topology evidence="1">Single-pass type II membrane protein</topology>
    </subcellularLocation>
</comment>
<dbReference type="GO" id="GO:0000139">
    <property type="term" value="C:Golgi membrane"/>
    <property type="evidence" value="ECO:0007669"/>
    <property type="project" value="UniProtKB-SubCell"/>
</dbReference>
<feature type="domain" description="Exostosin GT47" evidence="7">
    <location>
        <begin position="136"/>
        <end position="471"/>
    </location>
</feature>
<dbReference type="InterPro" id="IPR040911">
    <property type="entry name" value="Exostosin_GT47"/>
</dbReference>
<keyword evidence="5" id="KW-0333">Golgi apparatus</keyword>
<evidence type="ECO:0000256" key="6">
    <source>
        <dbReference type="SAM" id="MobiDB-lite"/>
    </source>
</evidence>
<dbReference type="GO" id="GO:0008378">
    <property type="term" value="F:galactosyltransferase activity"/>
    <property type="evidence" value="ECO:0007669"/>
    <property type="project" value="TreeGrafter"/>
</dbReference>
<evidence type="ECO:0000256" key="4">
    <source>
        <dbReference type="ARBA" id="ARBA00022968"/>
    </source>
</evidence>
<evidence type="ECO:0000313" key="8">
    <source>
        <dbReference type="EMBL" id="MQL92092.1"/>
    </source>
</evidence>
<keyword evidence="4" id="KW-0812">Transmembrane</keyword>
<feature type="region of interest" description="Disordered" evidence="6">
    <location>
        <begin position="81"/>
        <end position="109"/>
    </location>
</feature>
<name>A0A843V142_COLES</name>
<dbReference type="AlphaFoldDB" id="A0A843V142"/>
<evidence type="ECO:0000256" key="2">
    <source>
        <dbReference type="ARBA" id="ARBA00010271"/>
    </source>
</evidence>
<evidence type="ECO:0000313" key="9">
    <source>
        <dbReference type="Proteomes" id="UP000652761"/>
    </source>
</evidence>
<evidence type="ECO:0000256" key="1">
    <source>
        <dbReference type="ARBA" id="ARBA00004323"/>
    </source>
</evidence>
<proteinExistence type="inferred from homology"/>
<dbReference type="PANTHER" id="PTHR11062">
    <property type="entry name" value="EXOSTOSIN HEPARAN SULFATE GLYCOSYLTRANSFERASE -RELATED"/>
    <property type="match status" value="1"/>
</dbReference>
<accession>A0A843V142</accession>
<comment type="caution">
    <text evidence="8">The sequence shown here is derived from an EMBL/GenBank/DDBJ whole genome shotgun (WGS) entry which is preliminary data.</text>
</comment>
<feature type="compositionally biased region" description="Basic and acidic residues" evidence="6">
    <location>
        <begin position="531"/>
        <end position="540"/>
    </location>
</feature>
<dbReference type="EMBL" id="NMUH01001412">
    <property type="protein sequence ID" value="MQL92092.1"/>
    <property type="molecule type" value="Genomic_DNA"/>
</dbReference>
<feature type="region of interest" description="Disordered" evidence="6">
    <location>
        <begin position="1"/>
        <end position="43"/>
    </location>
</feature>
<protein>
    <recommendedName>
        <fullName evidence="7">Exostosin GT47 domain-containing protein</fullName>
    </recommendedName>
</protein>
<dbReference type="Pfam" id="PF03016">
    <property type="entry name" value="Exostosin_GT47"/>
    <property type="match status" value="1"/>
</dbReference>
<dbReference type="InterPro" id="IPR004263">
    <property type="entry name" value="Exostosin"/>
</dbReference>
<reference evidence="8" key="1">
    <citation type="submission" date="2017-07" db="EMBL/GenBank/DDBJ databases">
        <title>Taro Niue Genome Assembly and Annotation.</title>
        <authorList>
            <person name="Atibalentja N."/>
            <person name="Keating K."/>
            <person name="Fields C.J."/>
        </authorList>
    </citation>
    <scope>NUCLEOTIDE SEQUENCE</scope>
    <source>
        <strain evidence="8">Niue_2</strain>
        <tissue evidence="8">Leaf</tissue>
    </source>
</reference>
<keyword evidence="3" id="KW-0808">Transferase</keyword>
<feature type="compositionally biased region" description="Pro residues" evidence="6">
    <location>
        <begin position="1"/>
        <end position="11"/>
    </location>
</feature>
<feature type="region of interest" description="Disordered" evidence="6">
    <location>
        <begin position="531"/>
        <end position="559"/>
    </location>
</feature>
<evidence type="ECO:0000259" key="7">
    <source>
        <dbReference type="Pfam" id="PF03016"/>
    </source>
</evidence>
<keyword evidence="3" id="KW-0328">Glycosyltransferase</keyword>
<dbReference type="OrthoDB" id="1924787at2759"/>
<comment type="similarity">
    <text evidence="2">Belongs to the glycosyltransferase 47 family.</text>
</comment>
<feature type="compositionally biased region" description="Low complexity" evidence="6">
    <location>
        <begin position="542"/>
        <end position="559"/>
    </location>
</feature>